<dbReference type="InterPro" id="IPR006342">
    <property type="entry name" value="FkbM_mtfrase"/>
</dbReference>
<dbReference type="GeneID" id="68869851"/>
<dbReference type="AlphaFoldDB" id="A0A073IYR6"/>
<protein>
    <recommendedName>
        <fullName evidence="1">Methyltransferase FkbM domain-containing protein</fullName>
    </recommendedName>
</protein>
<dbReference type="SUPFAM" id="SSF53335">
    <property type="entry name" value="S-adenosyl-L-methionine-dependent methyltransferases"/>
    <property type="match status" value="1"/>
</dbReference>
<dbReference type="GO" id="GO:0016197">
    <property type="term" value="P:endosomal transport"/>
    <property type="evidence" value="ECO:0007669"/>
    <property type="project" value="TreeGrafter"/>
</dbReference>
<comment type="caution">
    <text evidence="2">The sequence shown here is derived from an EMBL/GenBank/DDBJ whole genome shotgun (WGS) entry which is preliminary data.</text>
</comment>
<feature type="domain" description="Methyltransferase FkbM" evidence="1">
    <location>
        <begin position="76"/>
        <end position="229"/>
    </location>
</feature>
<dbReference type="Gene3D" id="3.40.50.150">
    <property type="entry name" value="Vaccinia Virus protein VP39"/>
    <property type="match status" value="1"/>
</dbReference>
<evidence type="ECO:0000313" key="3">
    <source>
        <dbReference type="Proteomes" id="UP000027746"/>
    </source>
</evidence>
<evidence type="ECO:0000313" key="2">
    <source>
        <dbReference type="EMBL" id="KEJ94780.1"/>
    </source>
</evidence>
<dbReference type="EMBL" id="JAMD01000010">
    <property type="protein sequence ID" value="KEJ94780.1"/>
    <property type="molecule type" value="Genomic_DNA"/>
</dbReference>
<dbReference type="InterPro" id="IPR053202">
    <property type="entry name" value="EGF_Rcpt_Signaling_Reg"/>
</dbReference>
<dbReference type="PANTHER" id="PTHR34009">
    <property type="entry name" value="PROTEIN STAR"/>
    <property type="match status" value="1"/>
</dbReference>
<gene>
    <name evidence="2" type="ORF">SUH3_04995</name>
</gene>
<accession>A0A073IYR6</accession>
<dbReference type="Proteomes" id="UP000027746">
    <property type="component" value="Unassembled WGS sequence"/>
</dbReference>
<evidence type="ECO:0000259" key="1">
    <source>
        <dbReference type="Pfam" id="PF05050"/>
    </source>
</evidence>
<dbReference type="NCBIfam" id="TIGR01444">
    <property type="entry name" value="fkbM_fam"/>
    <property type="match status" value="1"/>
</dbReference>
<dbReference type="GO" id="GO:0005737">
    <property type="term" value="C:cytoplasm"/>
    <property type="evidence" value="ECO:0007669"/>
    <property type="project" value="GOC"/>
</dbReference>
<organism evidence="2 3">
    <name type="scientific">Pseudosulfitobacter pseudonitzschiae</name>
    <dbReference type="NCBI Taxonomy" id="1402135"/>
    <lineage>
        <taxon>Bacteria</taxon>
        <taxon>Pseudomonadati</taxon>
        <taxon>Pseudomonadota</taxon>
        <taxon>Alphaproteobacteria</taxon>
        <taxon>Rhodobacterales</taxon>
        <taxon>Roseobacteraceae</taxon>
        <taxon>Pseudosulfitobacter</taxon>
    </lineage>
</organism>
<dbReference type="Pfam" id="PF05050">
    <property type="entry name" value="Methyltransf_21"/>
    <property type="match status" value="1"/>
</dbReference>
<dbReference type="PANTHER" id="PTHR34009:SF2">
    <property type="entry name" value="PROTEIN STAR"/>
    <property type="match status" value="1"/>
</dbReference>
<dbReference type="GO" id="GO:0006888">
    <property type="term" value="P:endoplasmic reticulum to Golgi vesicle-mediated transport"/>
    <property type="evidence" value="ECO:0007669"/>
    <property type="project" value="TreeGrafter"/>
</dbReference>
<dbReference type="OrthoDB" id="938855at2"/>
<name>A0A073IYR6_9RHOB</name>
<reference evidence="2 3" key="1">
    <citation type="submission" date="2014-01" db="EMBL/GenBank/DDBJ databases">
        <title>Sulfitobacter sp. H3 (MCCC 1A00686) Genome Sequencing.</title>
        <authorList>
            <person name="Lai Q."/>
            <person name="Hong Z."/>
        </authorList>
    </citation>
    <scope>NUCLEOTIDE SEQUENCE [LARGE SCALE GENOMIC DNA]</scope>
    <source>
        <strain evidence="2 3">H3</strain>
    </source>
</reference>
<dbReference type="RefSeq" id="WP_037928794.1">
    <property type="nucleotide sequence ID" value="NZ_CP054599.1"/>
</dbReference>
<sequence length="250" mass="28648">MTNIFSNATITRKDRLRDLKRRELGYFDLKFIKSVTPEHRSACIDLLDQSKSQLRQDLFSLARLDFKKNGFFVEFGATNGVDLNNTWLMETAFGWTGILAEPARNWQAELTANRACKIEKRCVWRASGETLQFTEAPRGENSAISTFVSKSRKLRGTSYDVTTISLNDLLAEHGAPEVVDYLSVDTEGSEFDILNALDFDRWSFRILTVEHNFAPQREDIHALLTSKGYARVLEDVSRFDDWYVRADARS</sequence>
<proteinExistence type="predicted"/>
<dbReference type="InterPro" id="IPR029063">
    <property type="entry name" value="SAM-dependent_MTases_sf"/>
</dbReference>
<dbReference type="GO" id="GO:0005886">
    <property type="term" value="C:plasma membrane"/>
    <property type="evidence" value="ECO:0007669"/>
    <property type="project" value="TreeGrafter"/>
</dbReference>
<keyword evidence="3" id="KW-1185">Reference proteome</keyword>